<sequence length="603" mass="68692">MYFINEASIGEEEEEELRHPRGFTKTVQTDKKCPLFFYSTCSGRQVEVLSVAPESVLLLLADVDIMDRSLFVLYLLPGLFWSSSGIYRPYYYINARMSWPEAQSYCRSKYTDLATVDSMGDVNRLINIVDAGYNGSVWIGLKRGTQKRWGWSNGENTTSQYYNWDSGQPNGNEDCLATTSGAWHDVGCSQLLYFTCYTGNTTYLIKTTKNWTDAQSHCRQHYTDLPTIHNSVENGYISKILSPGLIWIGLFLDSWEWSDKWILFFRHWAAGLPTQTSGSANCVGMSRTNSGRWAQYSCDLRSPFICHGNPRPLVPVYYFMNQSMTWLDALKYCRMRFTEMAAVMNMNDVKRLVNSVDPGYSGSAWIGLLPVGVKRWIWSIGDSAISQDDSTGFIITETAMTWRDAQSYCRQHHTDLVSISSPEQMNLMPKESSLWIGLFLDSWAWSNQWNQYFRYWAADQPSMISGSGNCVGMSTTDSGKWAKYICDVKQPFMCYGGDFEFVTLISLDDKLIKKQIIRVKLSCNGKCTLNEPALQTTILNEISKKLKSMGLGSDKKLIWRKEEGGETYDTENVFNNPLESSREDLCEHHGWESVFAASAVRLV</sequence>
<dbReference type="SMART" id="SM00034">
    <property type="entry name" value="CLECT"/>
    <property type="match status" value="3"/>
</dbReference>
<dbReference type="InterPro" id="IPR001304">
    <property type="entry name" value="C-type_lectin-like"/>
</dbReference>
<dbReference type="PANTHER" id="PTHR45784">
    <property type="entry name" value="C-TYPE LECTIN DOMAIN FAMILY 20 MEMBER A-RELATED"/>
    <property type="match status" value="1"/>
</dbReference>
<feature type="domain" description="C-type lectin" evidence="1">
    <location>
        <begin position="393"/>
        <end position="495"/>
    </location>
</feature>
<comment type="caution">
    <text evidence="2">The sequence shown here is derived from an EMBL/GenBank/DDBJ whole genome shotgun (WGS) entry which is preliminary data.</text>
</comment>
<dbReference type="SUPFAM" id="SSF56436">
    <property type="entry name" value="C-type lectin-like"/>
    <property type="match status" value="4"/>
</dbReference>
<keyword evidence="3" id="KW-1185">Reference proteome</keyword>
<dbReference type="InterPro" id="IPR016187">
    <property type="entry name" value="CTDL_fold"/>
</dbReference>
<proteinExistence type="predicted"/>
<dbReference type="EMBL" id="JAYMGO010000002">
    <property type="protein sequence ID" value="KAL1280942.1"/>
    <property type="molecule type" value="Genomic_DNA"/>
</dbReference>
<feature type="domain" description="C-type lectin" evidence="1">
    <location>
        <begin position="90"/>
        <end position="197"/>
    </location>
</feature>
<name>A0ABR3NVR4_9TELE</name>
<dbReference type="PANTHER" id="PTHR45784:SF3">
    <property type="entry name" value="C-TYPE LECTIN DOMAIN FAMILY 4 MEMBER K-LIKE-RELATED"/>
    <property type="match status" value="1"/>
</dbReference>
<protein>
    <recommendedName>
        <fullName evidence="1">C-type lectin domain-containing protein</fullName>
    </recommendedName>
</protein>
<accession>A0ABR3NVR4</accession>
<evidence type="ECO:0000259" key="1">
    <source>
        <dbReference type="PROSITE" id="PS50041"/>
    </source>
</evidence>
<feature type="domain" description="C-type lectin" evidence="1">
    <location>
        <begin position="197"/>
        <end position="307"/>
    </location>
</feature>
<evidence type="ECO:0000313" key="2">
    <source>
        <dbReference type="EMBL" id="KAL1280942.1"/>
    </source>
</evidence>
<dbReference type="InterPro" id="IPR016186">
    <property type="entry name" value="C-type_lectin-like/link_sf"/>
</dbReference>
<dbReference type="Pfam" id="PF00059">
    <property type="entry name" value="Lectin_C"/>
    <property type="match status" value="3"/>
</dbReference>
<dbReference type="Gene3D" id="3.10.100.10">
    <property type="entry name" value="Mannose-Binding Protein A, subunit A"/>
    <property type="match status" value="4"/>
</dbReference>
<dbReference type="Proteomes" id="UP001558613">
    <property type="component" value="Unassembled WGS sequence"/>
</dbReference>
<gene>
    <name evidence="2" type="ORF">QQF64_015542</name>
</gene>
<organism evidence="2 3">
    <name type="scientific">Cirrhinus molitorella</name>
    <name type="common">mud carp</name>
    <dbReference type="NCBI Taxonomy" id="172907"/>
    <lineage>
        <taxon>Eukaryota</taxon>
        <taxon>Metazoa</taxon>
        <taxon>Chordata</taxon>
        <taxon>Craniata</taxon>
        <taxon>Vertebrata</taxon>
        <taxon>Euteleostomi</taxon>
        <taxon>Actinopterygii</taxon>
        <taxon>Neopterygii</taxon>
        <taxon>Teleostei</taxon>
        <taxon>Ostariophysi</taxon>
        <taxon>Cypriniformes</taxon>
        <taxon>Cyprinidae</taxon>
        <taxon>Labeoninae</taxon>
        <taxon>Labeonini</taxon>
        <taxon>Cirrhinus</taxon>
    </lineage>
</organism>
<reference evidence="2 3" key="1">
    <citation type="submission" date="2023-09" db="EMBL/GenBank/DDBJ databases">
        <authorList>
            <person name="Wang M."/>
        </authorList>
    </citation>
    <scope>NUCLEOTIDE SEQUENCE [LARGE SCALE GENOMIC DNA]</scope>
    <source>
        <strain evidence="2">GT-2023</strain>
        <tissue evidence="2">Liver</tissue>
    </source>
</reference>
<dbReference type="PROSITE" id="PS50041">
    <property type="entry name" value="C_TYPE_LECTIN_2"/>
    <property type="match status" value="4"/>
</dbReference>
<feature type="domain" description="C-type lectin" evidence="1">
    <location>
        <begin position="317"/>
        <end position="386"/>
    </location>
</feature>
<evidence type="ECO:0000313" key="3">
    <source>
        <dbReference type="Proteomes" id="UP001558613"/>
    </source>
</evidence>